<dbReference type="Gene3D" id="3.30.540.10">
    <property type="entry name" value="Fructose-1,6-Bisphosphatase, subunit A, domain 1"/>
    <property type="match status" value="1"/>
</dbReference>
<evidence type="ECO:0000313" key="2">
    <source>
        <dbReference type="EMBL" id="GIE13970.1"/>
    </source>
</evidence>
<dbReference type="SUPFAM" id="SSF56655">
    <property type="entry name" value="Carbohydrate phosphatase"/>
    <property type="match status" value="1"/>
</dbReference>
<organism evidence="2 3">
    <name type="scientific">Paractinoplanes ferrugineus</name>
    <dbReference type="NCBI Taxonomy" id="113564"/>
    <lineage>
        <taxon>Bacteria</taxon>
        <taxon>Bacillati</taxon>
        <taxon>Actinomycetota</taxon>
        <taxon>Actinomycetes</taxon>
        <taxon>Micromonosporales</taxon>
        <taxon>Micromonosporaceae</taxon>
        <taxon>Paractinoplanes</taxon>
    </lineage>
</organism>
<comment type="cofactor">
    <cofactor evidence="1">
        <name>Mg(2+)</name>
        <dbReference type="ChEBI" id="CHEBI:18420"/>
    </cofactor>
</comment>
<dbReference type="EMBL" id="BOMM01000051">
    <property type="protein sequence ID" value="GIE13970.1"/>
    <property type="molecule type" value="Genomic_DNA"/>
</dbReference>
<dbReference type="InterPro" id="IPR000760">
    <property type="entry name" value="Inositol_monophosphatase-like"/>
</dbReference>
<dbReference type="PANTHER" id="PTHR20854">
    <property type="entry name" value="INOSITOL MONOPHOSPHATASE"/>
    <property type="match status" value="1"/>
</dbReference>
<comment type="caution">
    <text evidence="2">The sequence shown here is derived from an EMBL/GenBank/DDBJ whole genome shotgun (WGS) entry which is preliminary data.</text>
</comment>
<dbReference type="AlphaFoldDB" id="A0A919J4Y2"/>
<accession>A0A919J4Y2</accession>
<feature type="binding site" evidence="1">
    <location>
        <position position="70"/>
    </location>
    <ligand>
        <name>Mg(2+)</name>
        <dbReference type="ChEBI" id="CHEBI:18420"/>
        <label>1</label>
        <note>catalytic</note>
    </ligand>
</feature>
<dbReference type="Pfam" id="PF00459">
    <property type="entry name" value="Inositol_P"/>
    <property type="match status" value="1"/>
</dbReference>
<evidence type="ECO:0000256" key="1">
    <source>
        <dbReference type="PIRSR" id="PIRSR600760-2"/>
    </source>
</evidence>
<dbReference type="PRINTS" id="PR00377">
    <property type="entry name" value="IMPHPHTASES"/>
</dbReference>
<feature type="binding site" evidence="1">
    <location>
        <position position="53"/>
    </location>
    <ligand>
        <name>Mg(2+)</name>
        <dbReference type="ChEBI" id="CHEBI:18420"/>
        <label>1</label>
        <note>catalytic</note>
    </ligand>
</feature>
<reference evidence="2" key="1">
    <citation type="submission" date="2021-01" db="EMBL/GenBank/DDBJ databases">
        <title>Whole genome shotgun sequence of Actinoplanes ferrugineus NBRC 15555.</title>
        <authorList>
            <person name="Komaki H."/>
            <person name="Tamura T."/>
        </authorList>
    </citation>
    <scope>NUCLEOTIDE SEQUENCE</scope>
    <source>
        <strain evidence="2">NBRC 15555</strain>
    </source>
</reference>
<protein>
    <submittedName>
        <fullName evidence="2">Phosphatase</fullName>
    </submittedName>
</protein>
<keyword evidence="3" id="KW-1185">Reference proteome</keyword>
<proteinExistence type="predicted"/>
<dbReference type="Proteomes" id="UP000598174">
    <property type="component" value="Unassembled WGS sequence"/>
</dbReference>
<dbReference type="PANTHER" id="PTHR20854:SF4">
    <property type="entry name" value="INOSITOL-1-MONOPHOSPHATASE-RELATED"/>
    <property type="match status" value="1"/>
</dbReference>
<evidence type="ECO:0000313" key="3">
    <source>
        <dbReference type="Proteomes" id="UP000598174"/>
    </source>
</evidence>
<keyword evidence="1" id="KW-0479">Metal-binding</keyword>
<dbReference type="GO" id="GO:0006020">
    <property type="term" value="P:inositol metabolic process"/>
    <property type="evidence" value="ECO:0007669"/>
    <property type="project" value="TreeGrafter"/>
</dbReference>
<feature type="binding site" evidence="1">
    <location>
        <position position="68"/>
    </location>
    <ligand>
        <name>Mg(2+)</name>
        <dbReference type="ChEBI" id="CHEBI:18420"/>
        <label>1</label>
        <note>catalytic</note>
    </ligand>
</feature>
<dbReference type="Gene3D" id="3.40.190.80">
    <property type="match status" value="1"/>
</dbReference>
<dbReference type="GO" id="GO:0046872">
    <property type="term" value="F:metal ion binding"/>
    <property type="evidence" value="ECO:0007669"/>
    <property type="project" value="UniProtKB-KW"/>
</dbReference>
<keyword evidence="1" id="KW-0460">Magnesium</keyword>
<name>A0A919J4Y2_9ACTN</name>
<gene>
    <name evidence="2" type="ORF">Afe05nite_58100</name>
</gene>
<dbReference type="CDD" id="cd01637">
    <property type="entry name" value="IMPase_like"/>
    <property type="match status" value="1"/>
</dbReference>
<dbReference type="GO" id="GO:0008934">
    <property type="term" value="F:inositol monophosphate 1-phosphatase activity"/>
    <property type="evidence" value="ECO:0007669"/>
    <property type="project" value="TreeGrafter"/>
</dbReference>
<sequence length="259" mass="26545">MAGAAVVREWFGRPVSRVDKGGGDFATSADIAAEEAVVAVLRAERPGDSVLGEESGLTGSGERTWLVDPLCGTLNFAAGTTMVAVNVALRSGRDILAAASADPFADEVFWTGGEGAFRRHAGVDEPLRPSGGSRLVDLNLDPPFPSAPGFRAVDLLAHPGFGVSFSPRVLSTTLPLAWVAAGRRAAYLSDGHRDWTVHSAAGITLCRAAGCVVTDLAGQPLHSASRGLLAAADAETHAALLALIGESGEFGAISFGQSA</sequence>
<dbReference type="GO" id="GO:0007165">
    <property type="term" value="P:signal transduction"/>
    <property type="evidence" value="ECO:0007669"/>
    <property type="project" value="TreeGrafter"/>
</dbReference>